<dbReference type="InterPro" id="IPR045110">
    <property type="entry name" value="XMAP215"/>
</dbReference>
<feature type="compositionally biased region" description="Basic and acidic residues" evidence="8">
    <location>
        <begin position="562"/>
        <end position="575"/>
    </location>
</feature>
<dbReference type="KEGG" id="zmk:HG535_0B00690"/>
<comment type="subcellular location">
    <subcellularLocation>
        <location evidence="1">Cytoplasm</location>
        <location evidence="1">Cytoskeleton</location>
    </subcellularLocation>
</comment>
<keyword evidence="11" id="KW-1185">Reference proteome</keyword>
<feature type="compositionally biased region" description="Low complexity" evidence="8">
    <location>
        <begin position="549"/>
        <end position="559"/>
    </location>
</feature>
<gene>
    <name evidence="10" type="ORF">HG535_0B00690</name>
</gene>
<reference evidence="10 11" key="1">
    <citation type="submission" date="2020-07" db="EMBL/GenBank/DDBJ databases">
        <title>The yeast mating-type switching endonuclease HO is a domesticated member of an unorthodox homing genetic element family.</title>
        <authorList>
            <person name="Coughlan A.Y."/>
            <person name="Lombardi L."/>
            <person name="Braun-Galleani S."/>
            <person name="Martos A.R."/>
            <person name="Galeote V."/>
            <person name="Bigey F."/>
            <person name="Dequin S."/>
            <person name="Byrne K.P."/>
            <person name="Wolfe K.H."/>
        </authorList>
    </citation>
    <scope>NUCLEOTIDE SEQUENCE [LARGE SCALE GENOMIC DNA]</scope>
    <source>
        <strain evidence="10 11">NRRL Y-6702</strain>
    </source>
</reference>
<accession>A0A7H9AXL6</accession>
<organism evidence="10 11">
    <name type="scientific">Zygotorulaspora mrakii</name>
    <name type="common">Zygosaccharomyces mrakii</name>
    <dbReference type="NCBI Taxonomy" id="42260"/>
    <lineage>
        <taxon>Eukaryota</taxon>
        <taxon>Fungi</taxon>
        <taxon>Dikarya</taxon>
        <taxon>Ascomycota</taxon>
        <taxon>Saccharomycotina</taxon>
        <taxon>Saccharomycetes</taxon>
        <taxon>Saccharomycetales</taxon>
        <taxon>Saccharomycetaceae</taxon>
        <taxon>Zygotorulaspora</taxon>
    </lineage>
</organism>
<feature type="repeat" description="HEAT" evidence="6">
    <location>
        <begin position="491"/>
        <end position="529"/>
    </location>
</feature>
<dbReference type="Proteomes" id="UP000509704">
    <property type="component" value="Chromosome 2"/>
</dbReference>
<keyword evidence="7" id="KW-0175">Coiled coil</keyword>
<dbReference type="InterPro" id="IPR016024">
    <property type="entry name" value="ARM-type_fold"/>
</dbReference>
<evidence type="ECO:0000256" key="8">
    <source>
        <dbReference type="SAM" id="MobiDB-lite"/>
    </source>
</evidence>
<feature type="coiled-coil region" evidence="7">
    <location>
        <begin position="646"/>
        <end position="736"/>
    </location>
</feature>
<feature type="region of interest" description="Disordered" evidence="8">
    <location>
        <begin position="548"/>
        <end position="641"/>
    </location>
</feature>
<protein>
    <recommendedName>
        <fullName evidence="9">TOG domain-containing protein</fullName>
    </recommendedName>
</protein>
<dbReference type="GO" id="GO:0007051">
    <property type="term" value="P:spindle organization"/>
    <property type="evidence" value="ECO:0007669"/>
    <property type="project" value="InterPro"/>
</dbReference>
<evidence type="ECO:0000256" key="7">
    <source>
        <dbReference type="SAM" id="Coils"/>
    </source>
</evidence>
<evidence type="ECO:0000313" key="11">
    <source>
        <dbReference type="Proteomes" id="UP000509704"/>
    </source>
</evidence>
<dbReference type="OrthoDB" id="205662at2759"/>
<dbReference type="RefSeq" id="XP_037142759.1">
    <property type="nucleotide sequence ID" value="XM_037286864.1"/>
</dbReference>
<dbReference type="GeneID" id="59234692"/>
<dbReference type="PANTHER" id="PTHR12609">
    <property type="entry name" value="MICROTUBULE ASSOCIATED PROTEIN XMAP215"/>
    <property type="match status" value="1"/>
</dbReference>
<dbReference type="Pfam" id="PF21042">
    <property type="entry name" value="Stu2_CTS"/>
    <property type="match status" value="1"/>
</dbReference>
<dbReference type="InterPro" id="IPR034085">
    <property type="entry name" value="TOG"/>
</dbReference>
<dbReference type="InterPro" id="IPR011989">
    <property type="entry name" value="ARM-like"/>
</dbReference>
<dbReference type="SMART" id="SM01349">
    <property type="entry name" value="TOG"/>
    <property type="match status" value="2"/>
</dbReference>
<evidence type="ECO:0000313" key="10">
    <source>
        <dbReference type="EMBL" id="QLG71031.1"/>
    </source>
</evidence>
<feature type="compositionally biased region" description="Polar residues" evidence="8">
    <location>
        <begin position="624"/>
        <end position="641"/>
    </location>
</feature>
<sequence>MNGGADNDDVDFTKLPLNERLTHKLWKARSDGYQELNRLFSNATQKQGKDDDSFMIYWKDPSRFGDYVTDSNVVAQEQAILALECLLKNVGLPKQIDVKTVMYNWIPALAEKGLASSRAVTKNKAMECIILICSFDDSIAESVELVLPFFNKKLPKLVAASINCIRELLASFGFAKAPLNNLLPELLDPLVKLAGHADRNVRAQTIALIVEIYKANGRNKSLLNELLLTHLKPIQQNELEKLFDEADSNMSASRGSKRLFQWEKEQMELEKNRLQENQQTDKDGDTLMDLKLKAEEPALDIDPFEMLPAESILDKLPAGFHDRISSTKWKDRVEALQEFWDNTLSKVKKIKYERQEYTEILSLYAQIIQFDANVQAVTIVAQSIQKICEKLRFPGFSKNYVTIIFVPLLQRTKEKKPSVIEAIRGCLQSVCKLYNPLSSEDNNEDMLQEILEFMKHKNPQIRMETTELFSFILRELPVSKEVIDKNLQDEIIPTVIRIVNDTQPTIRNSGFGCFAQLLRIMGRNETFTNALEKLDSLKRKKIQELCAKLPESSSSPSLSAENLERGRVHSGRFDSRPSSSSSIPSKRVASSPLKKVSKAASPNVQKSRMLLTSQSLAMPRSMPGSPSTRTPNSISTGNGTKSPVQLQKLINEKQNWLKERQHLSNHINELTSTQNRINDENEMLREQLKNLQTEIHERGLQVRSKDLQLAKLQDRVEQLQAQAHAQSQQNNRLLQLERNQQQAPTSLSSDTASAISTNLGVRSVSSSSFEPLTERSKHLRTPSESSDDLPRRVDSLQLNHSLASSNNDIINEESWKRAAEVTSQLKARIERMRAKTKGISNNF</sequence>
<dbReference type="InterPro" id="IPR021133">
    <property type="entry name" value="HEAT_type_2"/>
</dbReference>
<proteinExistence type="inferred from homology"/>
<dbReference type="SUPFAM" id="SSF48371">
    <property type="entry name" value="ARM repeat"/>
    <property type="match status" value="1"/>
</dbReference>
<evidence type="ECO:0000259" key="9">
    <source>
        <dbReference type="SMART" id="SM01349"/>
    </source>
</evidence>
<evidence type="ECO:0000256" key="4">
    <source>
        <dbReference type="ARBA" id="ARBA00023212"/>
    </source>
</evidence>
<evidence type="ECO:0000256" key="6">
    <source>
        <dbReference type="PROSITE-ProRule" id="PRU00103"/>
    </source>
</evidence>
<evidence type="ECO:0000256" key="3">
    <source>
        <dbReference type="ARBA" id="ARBA00022737"/>
    </source>
</evidence>
<feature type="compositionally biased region" description="Polar residues" evidence="8">
    <location>
        <begin position="600"/>
        <end position="616"/>
    </location>
</feature>
<name>A0A7H9AXL6_ZYGMR</name>
<feature type="domain" description="TOG" evidence="9">
    <location>
        <begin position="3"/>
        <end position="252"/>
    </location>
</feature>
<dbReference type="GO" id="GO:0046785">
    <property type="term" value="P:microtubule polymerization"/>
    <property type="evidence" value="ECO:0007669"/>
    <property type="project" value="InterPro"/>
</dbReference>
<keyword evidence="4" id="KW-0206">Cytoskeleton</keyword>
<dbReference type="InterPro" id="IPR048491">
    <property type="entry name" value="XMAP215_CLASP_TOG"/>
</dbReference>
<keyword evidence="3" id="KW-0677">Repeat</keyword>
<dbReference type="GO" id="GO:0005856">
    <property type="term" value="C:cytoskeleton"/>
    <property type="evidence" value="ECO:0007669"/>
    <property type="project" value="UniProtKB-SubCell"/>
</dbReference>
<evidence type="ECO:0000256" key="2">
    <source>
        <dbReference type="ARBA" id="ARBA00022490"/>
    </source>
</evidence>
<dbReference type="Pfam" id="PF21041">
    <property type="entry name" value="XMAP215_CLASP_TOG"/>
    <property type="match status" value="2"/>
</dbReference>
<dbReference type="InterPro" id="IPR048492">
    <property type="entry name" value="Stu2_CTS"/>
</dbReference>
<dbReference type="GO" id="GO:0061863">
    <property type="term" value="F:microtubule plus end polymerase"/>
    <property type="evidence" value="ECO:0007669"/>
    <property type="project" value="InterPro"/>
</dbReference>
<comment type="similarity">
    <text evidence="5">Belongs to the TOG/XMAP215 family.</text>
</comment>
<evidence type="ECO:0000256" key="1">
    <source>
        <dbReference type="ARBA" id="ARBA00004245"/>
    </source>
</evidence>
<dbReference type="PROSITE" id="PS50077">
    <property type="entry name" value="HEAT_REPEAT"/>
    <property type="match status" value="1"/>
</dbReference>
<dbReference type="GO" id="GO:0051010">
    <property type="term" value="F:microtubule plus-end binding"/>
    <property type="evidence" value="ECO:0007669"/>
    <property type="project" value="InterPro"/>
</dbReference>
<feature type="compositionally biased region" description="Low complexity" evidence="8">
    <location>
        <begin position="576"/>
        <end position="592"/>
    </location>
</feature>
<evidence type="ECO:0000256" key="5">
    <source>
        <dbReference type="ARBA" id="ARBA00025722"/>
    </source>
</evidence>
<keyword evidence="2" id="KW-0963">Cytoplasm</keyword>
<dbReference type="AlphaFoldDB" id="A0A7H9AXL6"/>
<feature type="region of interest" description="Disordered" evidence="8">
    <location>
        <begin position="763"/>
        <end position="790"/>
    </location>
</feature>
<dbReference type="Gene3D" id="1.25.10.10">
    <property type="entry name" value="Leucine-rich Repeat Variant"/>
    <property type="match status" value="2"/>
</dbReference>
<feature type="domain" description="TOG" evidence="9">
    <location>
        <begin position="305"/>
        <end position="555"/>
    </location>
</feature>
<dbReference type="EMBL" id="CP058605">
    <property type="protein sequence ID" value="QLG71031.1"/>
    <property type="molecule type" value="Genomic_DNA"/>
</dbReference>
<dbReference type="GO" id="GO:0030951">
    <property type="term" value="P:establishment or maintenance of microtubule cytoskeleton polarity"/>
    <property type="evidence" value="ECO:0007669"/>
    <property type="project" value="InterPro"/>
</dbReference>